<dbReference type="InterPro" id="IPR041881">
    <property type="entry name" value="PqqD_sf"/>
</dbReference>
<dbReference type="EMBL" id="DWUX01000226">
    <property type="protein sequence ID" value="HJD40947.1"/>
    <property type="molecule type" value="Genomic_DNA"/>
</dbReference>
<name>A0A9D2RC71_9FIRM</name>
<evidence type="ECO:0000256" key="1">
    <source>
        <dbReference type="SAM" id="MobiDB-lite"/>
    </source>
</evidence>
<dbReference type="Proteomes" id="UP000823850">
    <property type="component" value="Unassembled WGS sequence"/>
</dbReference>
<evidence type="ECO:0000313" key="3">
    <source>
        <dbReference type="Proteomes" id="UP000823850"/>
    </source>
</evidence>
<proteinExistence type="predicted"/>
<dbReference type="InterPro" id="IPR008792">
    <property type="entry name" value="PQQD"/>
</dbReference>
<dbReference type="Gene3D" id="1.10.10.1150">
    <property type="entry name" value="Coenzyme PQQ synthesis protein D (PqqD)"/>
    <property type="match status" value="1"/>
</dbReference>
<gene>
    <name evidence="2" type="ORF">H9913_13100</name>
</gene>
<feature type="region of interest" description="Disordered" evidence="1">
    <location>
        <begin position="1"/>
        <end position="31"/>
    </location>
</feature>
<sequence length="120" mass="13752">MERDKQSSQPLSDSELQKHPLSHESEPGKRRFKANPDFILREIAGEAVLIPVGEAGIFENSLISLNDTCSFLWKLFQTPRTAEDVIARAKEEYEDPEGEMEQGIYSFIEDYVKYGLLKEE</sequence>
<evidence type="ECO:0000313" key="2">
    <source>
        <dbReference type="EMBL" id="HJD40947.1"/>
    </source>
</evidence>
<accession>A0A9D2RC71</accession>
<feature type="compositionally biased region" description="Basic and acidic residues" evidence="1">
    <location>
        <begin position="15"/>
        <end position="29"/>
    </location>
</feature>
<dbReference type="Pfam" id="PF05402">
    <property type="entry name" value="PqqD"/>
    <property type="match status" value="1"/>
</dbReference>
<reference evidence="2" key="2">
    <citation type="submission" date="2021-04" db="EMBL/GenBank/DDBJ databases">
        <authorList>
            <person name="Gilroy R."/>
        </authorList>
    </citation>
    <scope>NUCLEOTIDE SEQUENCE</scope>
    <source>
        <strain evidence="2">ChiW19-6364</strain>
    </source>
</reference>
<organism evidence="2 3">
    <name type="scientific">Candidatus Blautia stercoripullorum</name>
    <dbReference type="NCBI Taxonomy" id="2838502"/>
    <lineage>
        <taxon>Bacteria</taxon>
        <taxon>Bacillati</taxon>
        <taxon>Bacillota</taxon>
        <taxon>Clostridia</taxon>
        <taxon>Lachnospirales</taxon>
        <taxon>Lachnospiraceae</taxon>
        <taxon>Blautia</taxon>
    </lineage>
</organism>
<protein>
    <submittedName>
        <fullName evidence="2">PqqD family protein</fullName>
    </submittedName>
</protein>
<comment type="caution">
    <text evidence="2">The sequence shown here is derived from an EMBL/GenBank/DDBJ whole genome shotgun (WGS) entry which is preliminary data.</text>
</comment>
<reference evidence="2" key="1">
    <citation type="journal article" date="2021" name="PeerJ">
        <title>Extensive microbial diversity within the chicken gut microbiome revealed by metagenomics and culture.</title>
        <authorList>
            <person name="Gilroy R."/>
            <person name="Ravi A."/>
            <person name="Getino M."/>
            <person name="Pursley I."/>
            <person name="Horton D.L."/>
            <person name="Alikhan N.F."/>
            <person name="Baker D."/>
            <person name="Gharbi K."/>
            <person name="Hall N."/>
            <person name="Watson M."/>
            <person name="Adriaenssens E.M."/>
            <person name="Foster-Nyarko E."/>
            <person name="Jarju S."/>
            <person name="Secka A."/>
            <person name="Antonio M."/>
            <person name="Oren A."/>
            <person name="Chaudhuri R.R."/>
            <person name="La Ragione R."/>
            <person name="Hildebrand F."/>
            <person name="Pallen M.J."/>
        </authorList>
    </citation>
    <scope>NUCLEOTIDE SEQUENCE</scope>
    <source>
        <strain evidence="2">ChiW19-6364</strain>
    </source>
</reference>
<dbReference type="AlphaFoldDB" id="A0A9D2RC71"/>